<protein>
    <submittedName>
        <fullName evidence="1">Uncharacterized protein</fullName>
    </submittedName>
</protein>
<proteinExistence type="predicted"/>
<sequence>MSVTALRSIITGRHYVHPDRATNDRPSAQTNASLTAEQSRCMSLPAKTVCPPLFYWAFCLKAANGFRSSIKSGFAAALTGLLRLLIRCDSATAGHIHRGAAHQILRSESI</sequence>
<reference evidence="1" key="1">
    <citation type="submission" date="2016-10" db="EMBL/GenBank/DDBJ databases">
        <title>Sequence of Gallionella enrichment culture.</title>
        <authorList>
            <person name="Poehlein A."/>
            <person name="Muehling M."/>
            <person name="Daniel R."/>
        </authorList>
    </citation>
    <scope>NUCLEOTIDE SEQUENCE</scope>
</reference>
<evidence type="ECO:0000313" key="1">
    <source>
        <dbReference type="EMBL" id="OIQ67259.1"/>
    </source>
</evidence>
<dbReference type="AlphaFoldDB" id="A0A1J5PPN5"/>
<name>A0A1J5PPN5_9ZZZZ</name>
<accession>A0A1J5PPN5</accession>
<comment type="caution">
    <text evidence="1">The sequence shown here is derived from an EMBL/GenBank/DDBJ whole genome shotgun (WGS) entry which is preliminary data.</text>
</comment>
<gene>
    <name evidence="1" type="ORF">GALL_511650</name>
</gene>
<organism evidence="1">
    <name type="scientific">mine drainage metagenome</name>
    <dbReference type="NCBI Taxonomy" id="410659"/>
    <lineage>
        <taxon>unclassified sequences</taxon>
        <taxon>metagenomes</taxon>
        <taxon>ecological metagenomes</taxon>
    </lineage>
</organism>
<dbReference type="EMBL" id="MLJW01006047">
    <property type="protein sequence ID" value="OIQ67259.1"/>
    <property type="molecule type" value="Genomic_DNA"/>
</dbReference>